<dbReference type="EMBL" id="JAGFNP010000003">
    <property type="protein sequence ID" value="MBO3732712.1"/>
    <property type="molecule type" value="Genomic_DNA"/>
</dbReference>
<reference evidence="1 2" key="1">
    <citation type="submission" date="2021-03" db="EMBL/GenBank/DDBJ databases">
        <title>Glycomyces sp. nov., a novel actinomycete isolated from soil.</title>
        <authorList>
            <person name="Yang X."/>
            <person name="Xu X."/>
        </authorList>
    </citation>
    <scope>NUCLEOTIDE SEQUENCE [LARGE SCALE GENOMIC DNA]</scope>
    <source>
        <strain evidence="1 2">NEAU-S30</strain>
    </source>
</reference>
<accession>A0ABS3U1P7</accession>
<proteinExistence type="predicted"/>
<keyword evidence="2" id="KW-1185">Reference proteome</keyword>
<organism evidence="1 2">
    <name type="scientific">Glycomyces niveus</name>
    <dbReference type="NCBI Taxonomy" id="2820287"/>
    <lineage>
        <taxon>Bacteria</taxon>
        <taxon>Bacillati</taxon>
        <taxon>Actinomycetota</taxon>
        <taxon>Actinomycetes</taxon>
        <taxon>Glycomycetales</taxon>
        <taxon>Glycomycetaceae</taxon>
        <taxon>Glycomyces</taxon>
    </lineage>
</organism>
<name>A0ABS3U1P7_9ACTN</name>
<dbReference type="RefSeq" id="WP_208495497.1">
    <property type="nucleotide sequence ID" value="NZ_JAGFNP010000003.1"/>
</dbReference>
<evidence type="ECO:0000313" key="1">
    <source>
        <dbReference type="EMBL" id="MBO3732712.1"/>
    </source>
</evidence>
<dbReference type="Proteomes" id="UP000681341">
    <property type="component" value="Unassembled WGS sequence"/>
</dbReference>
<evidence type="ECO:0000313" key="2">
    <source>
        <dbReference type="Proteomes" id="UP000681341"/>
    </source>
</evidence>
<evidence type="ECO:0008006" key="3">
    <source>
        <dbReference type="Google" id="ProtNLM"/>
    </source>
</evidence>
<comment type="caution">
    <text evidence="1">The sequence shown here is derived from an EMBL/GenBank/DDBJ whole genome shotgun (WGS) entry which is preliminary data.</text>
</comment>
<sequence>MAPASAERRTGRERSVLRGRRLSVVAIAAPIVILLAATLTAAAPPSTWQSMLGEPEQTVDESPNYRRVSLSSPGATIEILGQTETFTTGGITGEVDLARPEGDQAMVAANLVGSSDELADFGQVYLAMRPGIPVDFQYDTSTQSIIFNPGIEFKVDLVPGLTSGTDFLYTQPIRMLPTQPVADPPFPPVEQTFAIPSLALLWEGQEGVTGSEPIGIITEFELTITHPG</sequence>
<protein>
    <recommendedName>
        <fullName evidence="3">Lipid/polyisoprenoid-binding YceI-like domain-containing protein</fullName>
    </recommendedName>
</protein>
<gene>
    <name evidence="1" type="ORF">J5V16_07740</name>
</gene>